<dbReference type="Proteomes" id="UP000092578">
    <property type="component" value="Unassembled WGS sequence"/>
</dbReference>
<organism evidence="1 2">
    <name type="scientific">Pseudobacillus wudalianchiensis</name>
    <dbReference type="NCBI Taxonomy" id="1743143"/>
    <lineage>
        <taxon>Bacteria</taxon>
        <taxon>Bacillati</taxon>
        <taxon>Bacillota</taxon>
        <taxon>Bacilli</taxon>
        <taxon>Bacillales</taxon>
        <taxon>Bacillaceae</taxon>
        <taxon>Pseudobacillus</taxon>
    </lineage>
</organism>
<sequence>MPNFFTVLLDTTGPSNPSILLNSNAQYSTSALVTATINTNDADKTGYQMKIWGDIDLAWAKANGLVGAAATAVDVASALWIGFKASQQLQLSNGDGNKTINLQLRDDVYNVSAQVSDSITLDTTRPIVTITGPDVPKISKQAGKDTVSFSFTVDSDFKAYKVMYVASSGAAHDTGTNVQIGIVNGSENMQGTGIFASGTVINCSVKGADLEAAKSGDGNKTIKVFVQDDAGNWSI</sequence>
<comment type="caution">
    <text evidence="1">The sequence shown here is derived from an EMBL/GenBank/DDBJ whole genome shotgun (WGS) entry which is preliminary data.</text>
</comment>
<dbReference type="EMBL" id="MAYT01000023">
    <property type="protein sequence ID" value="OCA87283.1"/>
    <property type="molecule type" value="Genomic_DNA"/>
</dbReference>
<keyword evidence="2" id="KW-1185">Reference proteome</keyword>
<accession>A0A1B9ATU1</accession>
<dbReference type="RefSeq" id="WP_065410730.1">
    <property type="nucleotide sequence ID" value="NZ_MAYT01000023.1"/>
</dbReference>
<evidence type="ECO:0000313" key="2">
    <source>
        <dbReference type="Proteomes" id="UP000092578"/>
    </source>
</evidence>
<evidence type="ECO:0000313" key="1">
    <source>
        <dbReference type="EMBL" id="OCA87283.1"/>
    </source>
</evidence>
<name>A0A1B9ATU1_9BACI</name>
<dbReference type="AlphaFoldDB" id="A0A1B9ATU1"/>
<reference evidence="2" key="1">
    <citation type="submission" date="2016-05" db="EMBL/GenBank/DDBJ databases">
        <authorList>
            <person name="Liu B."/>
            <person name="Wang J."/>
            <person name="Zhu Y."/>
            <person name="Liu G."/>
            <person name="Chen Q."/>
            <person name="Chen Z."/>
            <person name="Lan J."/>
            <person name="Che J."/>
            <person name="Ge C."/>
            <person name="Shi H."/>
            <person name="Pan Z."/>
            <person name="Liu X."/>
        </authorList>
    </citation>
    <scope>NUCLEOTIDE SEQUENCE [LARGE SCALE GENOMIC DNA]</scope>
    <source>
        <strain evidence="2">FJAT-27215</strain>
    </source>
</reference>
<gene>
    <name evidence="1" type="ORF">A8F95_08525</name>
</gene>
<protein>
    <submittedName>
        <fullName evidence="1">Uncharacterized protein</fullName>
    </submittedName>
</protein>
<proteinExistence type="predicted"/>